<dbReference type="SUPFAM" id="SSF50249">
    <property type="entry name" value="Nucleic acid-binding proteins"/>
    <property type="match status" value="1"/>
</dbReference>
<dbReference type="Gene3D" id="1.10.10.650">
    <property type="entry name" value="RuvA domain 2-like"/>
    <property type="match status" value="1"/>
</dbReference>
<dbReference type="GO" id="GO:0006412">
    <property type="term" value="P:translation"/>
    <property type="evidence" value="ECO:0007669"/>
    <property type="project" value="TreeGrafter"/>
</dbReference>
<protein>
    <submittedName>
        <fullName evidence="2">RNA-binding transcriptional accessory protein</fullName>
    </submittedName>
</protein>
<dbReference type="Gene3D" id="2.40.50.140">
    <property type="entry name" value="Nucleic acid-binding proteins"/>
    <property type="match status" value="1"/>
</dbReference>
<dbReference type="Proteomes" id="UP000095255">
    <property type="component" value="Unassembled WGS sequence"/>
</dbReference>
<dbReference type="RefSeq" id="WP_069702673.1">
    <property type="nucleotide sequence ID" value="NZ_MJAT01000035.1"/>
</dbReference>
<dbReference type="STRING" id="1390249.BHU72_07030"/>
<dbReference type="GO" id="GO:0003729">
    <property type="term" value="F:mRNA binding"/>
    <property type="evidence" value="ECO:0007669"/>
    <property type="project" value="UniProtKB-ARBA"/>
</dbReference>
<dbReference type="Gene3D" id="1.10.150.310">
    <property type="entry name" value="Tex RuvX-like domain-like"/>
    <property type="match status" value="1"/>
</dbReference>
<dbReference type="AlphaFoldDB" id="A0A1E5L477"/>
<dbReference type="InterPro" id="IPR023323">
    <property type="entry name" value="Tex-like_dom_sf"/>
</dbReference>
<feature type="domain" description="S1 motif" evidence="1">
    <location>
        <begin position="661"/>
        <end position="730"/>
    </location>
</feature>
<dbReference type="GO" id="GO:0005737">
    <property type="term" value="C:cytoplasm"/>
    <property type="evidence" value="ECO:0007669"/>
    <property type="project" value="UniProtKB-ARBA"/>
</dbReference>
<dbReference type="InterPro" id="IPR012340">
    <property type="entry name" value="NA-bd_OB-fold"/>
</dbReference>
<dbReference type="Pfam" id="PF00575">
    <property type="entry name" value="S1"/>
    <property type="match status" value="1"/>
</dbReference>
<dbReference type="GO" id="GO:0006139">
    <property type="term" value="P:nucleobase-containing compound metabolic process"/>
    <property type="evidence" value="ECO:0007669"/>
    <property type="project" value="InterPro"/>
</dbReference>
<dbReference type="EMBL" id="MJAT01000035">
    <property type="protein sequence ID" value="OEH84938.1"/>
    <property type="molecule type" value="Genomic_DNA"/>
</dbReference>
<dbReference type="FunFam" id="2.40.50.140:FF:000051">
    <property type="entry name" value="RNA-binding transcriptional accessory protein"/>
    <property type="match status" value="1"/>
</dbReference>
<dbReference type="Pfam" id="PF17674">
    <property type="entry name" value="HHH_9"/>
    <property type="match status" value="1"/>
</dbReference>
<reference evidence="2 3" key="1">
    <citation type="submission" date="2016-09" db="EMBL/GenBank/DDBJ databases">
        <title>Desulfuribacillus arsenicus sp. nov., an obligately anaerobic, dissimilatory arsenic- and antimonate-reducing bacterium isolated from anoxic sediments.</title>
        <authorList>
            <person name="Abin C.A."/>
            <person name="Hollibaugh J.T."/>
        </authorList>
    </citation>
    <scope>NUCLEOTIDE SEQUENCE [LARGE SCALE GENOMIC DNA]</scope>
    <source>
        <strain evidence="2 3">MLFW-2</strain>
    </source>
</reference>
<dbReference type="SUPFAM" id="SSF158832">
    <property type="entry name" value="Tex N-terminal region-like"/>
    <property type="match status" value="1"/>
</dbReference>
<dbReference type="OrthoDB" id="9804714at2"/>
<dbReference type="Pfam" id="PF22706">
    <property type="entry name" value="Tex_central_region"/>
    <property type="match status" value="1"/>
</dbReference>
<evidence type="ECO:0000313" key="2">
    <source>
        <dbReference type="EMBL" id="OEH84938.1"/>
    </source>
</evidence>
<sequence length="730" mass="82224">MSNPFISTIAKEIQWKPELTEKAVALLDEGNTIPFISRYRKEMTGSMDEETLRTVQERMEYLRSMAKRKEEILSSIGEQGKLTPELQLAIEKAQKLQELEDIYLPFRPKRKTRASVAKEKGLEPLAEWIAGQPMSGNLAEEATQYINAELGVETIEEAIQGALDIIAEQIAETAEIRKKVRQHFRDHATLQTVAIGEEADDVYQMYFQYEEAIKKLPPHRVLAINRGEREKALKVTSHIAQDTILEIIERTWGIVIGSTVYEQLKATILDSYKRLLEPSIEREIRKEKTEQAESKAIEVFKANLKSLLLIAPVKNKVVMGVDPAYRTGCKISVVDQTGKLLKVDVTYPISLNKNSDKDHVNIEKAKATFYSYIKQYQVDIIAIGNGTASRETEQFVAELIRHGKEKQMFTKEVHYIIVDEAGASVYSASPIAKKEFPELDVAERSAASIARRLQDPLAELVKIDPKSIGIGQYQHDVAQKQLSESLQFVVETVVNSVGVDLNTASTSLLKYISGINETVANNIVAYREEIGTFSNRKQVQKVPRLGAKSYEQCVGFLRIRDGKEPLDNTPIHPESYEIARKLLKHLGFDSSILTMHQEKAEYEQKLKDLNIRETAEMLEVGVPTLTDIVEALLKPGRDPRDELQKPALKSDILSLDDLEVGVELQGTIRNVVDFGAFVDIGLKNDGLVHISEISNQYVKHPLEIVQVGQIVKVKVIDIDRKRSRVGLSMK</sequence>
<dbReference type="InterPro" id="IPR037027">
    <property type="entry name" value="YqgF/RNaseH-like_dom_sf"/>
</dbReference>
<dbReference type="GO" id="GO:0003735">
    <property type="term" value="F:structural constituent of ribosome"/>
    <property type="evidence" value="ECO:0007669"/>
    <property type="project" value="TreeGrafter"/>
</dbReference>
<evidence type="ECO:0000313" key="3">
    <source>
        <dbReference type="Proteomes" id="UP000095255"/>
    </source>
</evidence>
<dbReference type="InterPro" id="IPR012337">
    <property type="entry name" value="RNaseH-like_sf"/>
</dbReference>
<dbReference type="InterPro" id="IPR023319">
    <property type="entry name" value="Tex-like_HTH_dom_sf"/>
</dbReference>
<organism evidence="2 3">
    <name type="scientific">Desulfuribacillus stibiiarsenatis</name>
    <dbReference type="NCBI Taxonomy" id="1390249"/>
    <lineage>
        <taxon>Bacteria</taxon>
        <taxon>Bacillati</taxon>
        <taxon>Bacillota</taxon>
        <taxon>Desulfuribacillia</taxon>
        <taxon>Desulfuribacillales</taxon>
        <taxon>Desulfuribacillaceae</taxon>
        <taxon>Desulfuribacillus</taxon>
    </lineage>
</organism>
<name>A0A1E5L477_9FIRM</name>
<dbReference type="FunFam" id="3.30.420.140:FF:000001">
    <property type="entry name" value="RNA-binding transcriptional accessory protein"/>
    <property type="match status" value="1"/>
</dbReference>
<dbReference type="PROSITE" id="PS50126">
    <property type="entry name" value="S1"/>
    <property type="match status" value="1"/>
</dbReference>
<proteinExistence type="predicted"/>
<dbReference type="InterPro" id="IPR055179">
    <property type="entry name" value="Tex-like_central_region"/>
</dbReference>
<keyword evidence="3" id="KW-1185">Reference proteome</keyword>
<comment type="caution">
    <text evidence="2">The sequence shown here is derived from an EMBL/GenBank/DDBJ whole genome shotgun (WGS) entry which is preliminary data.</text>
</comment>
<dbReference type="InterPro" id="IPR050437">
    <property type="entry name" value="Ribos_protein_bS1-like"/>
</dbReference>
<dbReference type="InterPro" id="IPR044146">
    <property type="entry name" value="S1_Tex"/>
</dbReference>
<dbReference type="SUPFAM" id="SSF53098">
    <property type="entry name" value="Ribonuclease H-like"/>
    <property type="match status" value="1"/>
</dbReference>
<dbReference type="Gene3D" id="3.30.420.140">
    <property type="entry name" value="YqgF/RNase H-like domain"/>
    <property type="match status" value="1"/>
</dbReference>
<dbReference type="CDD" id="cd05685">
    <property type="entry name" value="S1_Tex"/>
    <property type="match status" value="1"/>
</dbReference>
<dbReference type="SMART" id="SM00316">
    <property type="entry name" value="S1"/>
    <property type="match status" value="1"/>
</dbReference>
<accession>A0A1E5L477</accession>
<dbReference type="InterPro" id="IPR010994">
    <property type="entry name" value="RuvA_2-like"/>
</dbReference>
<dbReference type="Gene3D" id="1.10.3500.10">
    <property type="entry name" value="Tex N-terminal region-like"/>
    <property type="match status" value="1"/>
</dbReference>
<dbReference type="PANTHER" id="PTHR10724">
    <property type="entry name" value="30S RIBOSOMAL PROTEIN S1"/>
    <property type="match status" value="1"/>
</dbReference>
<dbReference type="PANTHER" id="PTHR10724:SF10">
    <property type="entry name" value="S1 RNA-BINDING DOMAIN-CONTAINING PROTEIN 1"/>
    <property type="match status" value="1"/>
</dbReference>
<dbReference type="Pfam" id="PF16921">
    <property type="entry name" value="Tex_YqgF"/>
    <property type="match status" value="1"/>
</dbReference>
<dbReference type="InterPro" id="IPR041692">
    <property type="entry name" value="HHH_9"/>
</dbReference>
<dbReference type="SMART" id="SM00732">
    <property type="entry name" value="YqgFc"/>
    <property type="match status" value="1"/>
</dbReference>
<dbReference type="InterPro" id="IPR003029">
    <property type="entry name" value="S1_domain"/>
</dbReference>
<dbReference type="FunFam" id="1.10.150.310:FF:000001">
    <property type="entry name" value="RNA-binding transcriptional accessory protein"/>
    <property type="match status" value="1"/>
</dbReference>
<gene>
    <name evidence="2" type="ORF">BHU72_07030</name>
</gene>
<dbReference type="InterPro" id="IPR006641">
    <property type="entry name" value="YqgF/RNaseH-like_dom"/>
</dbReference>
<dbReference type="InterPro" id="IPR018974">
    <property type="entry name" value="Tex-like_N"/>
</dbReference>
<dbReference type="Pfam" id="PF12836">
    <property type="entry name" value="HHH_3"/>
    <property type="match status" value="1"/>
</dbReference>
<dbReference type="Pfam" id="PF09371">
    <property type="entry name" value="Tex_N"/>
    <property type="match status" value="1"/>
</dbReference>
<evidence type="ECO:0000259" key="1">
    <source>
        <dbReference type="PROSITE" id="PS50126"/>
    </source>
</evidence>
<dbReference type="InterPro" id="IPR032639">
    <property type="entry name" value="Tex_YqgF"/>
</dbReference>
<dbReference type="FunFam" id="1.10.10.650:FF:000001">
    <property type="entry name" value="S1 RNA-binding domain 1"/>
    <property type="match status" value="1"/>
</dbReference>
<dbReference type="SUPFAM" id="SSF47781">
    <property type="entry name" value="RuvA domain 2-like"/>
    <property type="match status" value="2"/>
</dbReference>